<proteinExistence type="predicted"/>
<feature type="domain" description="RACo C-terminal" evidence="1">
    <location>
        <begin position="268"/>
        <end position="532"/>
    </location>
</feature>
<name>A0AAP4EYG0_9FIRM</name>
<dbReference type="InterPro" id="IPR027980">
    <property type="entry name" value="RACo_C"/>
</dbReference>
<dbReference type="Pfam" id="PF14574">
    <property type="entry name" value="RACo_C_ter"/>
    <property type="match status" value="1"/>
</dbReference>
<dbReference type="Gene3D" id="3.30.420.480">
    <property type="entry name" value="Domain of unknown function (DUF4445)"/>
    <property type="match status" value="1"/>
</dbReference>
<evidence type="ECO:0000259" key="2">
    <source>
        <dbReference type="Pfam" id="PF17650"/>
    </source>
</evidence>
<dbReference type="InterPro" id="IPR042259">
    <property type="entry name" value="Raco-like_middle_sf"/>
</dbReference>
<dbReference type="Pfam" id="PF17650">
    <property type="entry name" value="RACo_linker"/>
    <property type="match status" value="1"/>
</dbReference>
<protein>
    <submittedName>
        <fullName evidence="4">ASKHA domain-containing protein</fullName>
    </submittedName>
</protein>
<organism evidence="4 5">
    <name type="scientific">Fusibacillus kribbianus</name>
    <dbReference type="NCBI Taxonomy" id="3044208"/>
    <lineage>
        <taxon>Bacteria</taxon>
        <taxon>Bacillati</taxon>
        <taxon>Bacillota</taxon>
        <taxon>Clostridia</taxon>
        <taxon>Lachnospirales</taxon>
        <taxon>Lachnospiraceae</taxon>
        <taxon>Fusibacillus</taxon>
    </lineage>
</organism>
<dbReference type="InterPro" id="IPR052911">
    <property type="entry name" value="Corrinoid_activation_enz"/>
</dbReference>
<dbReference type="Proteomes" id="UP001300383">
    <property type="component" value="Unassembled WGS sequence"/>
</dbReference>
<dbReference type="Gene3D" id="3.10.20.880">
    <property type="match status" value="1"/>
</dbReference>
<evidence type="ECO:0000259" key="3">
    <source>
        <dbReference type="Pfam" id="PF17651"/>
    </source>
</evidence>
<reference evidence="4 5" key="1">
    <citation type="submission" date="2023-05" db="EMBL/GenBank/DDBJ databases">
        <title>[ruminococcus] sp. nov., isolated from a pig farm feces dump.</title>
        <authorList>
            <person name="Chang Y.-H."/>
        </authorList>
    </citation>
    <scope>NUCLEOTIDE SEQUENCE [LARGE SCALE GENOMIC DNA]</scope>
    <source>
        <strain evidence="4 5">YH-rum2234</strain>
    </source>
</reference>
<gene>
    <name evidence="4" type="ORF">QJ036_10480</name>
</gene>
<keyword evidence="5" id="KW-1185">Reference proteome</keyword>
<dbReference type="Pfam" id="PF17651">
    <property type="entry name" value="Raco_middle"/>
    <property type="match status" value="1"/>
</dbReference>
<dbReference type="EMBL" id="JASGBQ010000020">
    <property type="protein sequence ID" value="MDI9242892.1"/>
    <property type="molecule type" value="Genomic_DNA"/>
</dbReference>
<dbReference type="AlphaFoldDB" id="A0AAP4EYG0"/>
<dbReference type="InterPro" id="IPR040506">
    <property type="entry name" value="RACo_linker"/>
</dbReference>
<dbReference type="InterPro" id="IPR041414">
    <property type="entry name" value="Raco-like_middle"/>
</dbReference>
<dbReference type="PANTHER" id="PTHR42895:SF1">
    <property type="entry name" value="IRON-SULFUR CLUSTER PROTEIN"/>
    <property type="match status" value="1"/>
</dbReference>
<feature type="domain" description="RACo-like middle region" evidence="3">
    <location>
        <begin position="106"/>
        <end position="265"/>
    </location>
</feature>
<sequence>MAFSTATTENISEVYTGCLSGLSLSKKLYLELTPPSEGDTMADRERLLYALENQVDGPVSFPYSVLKRDYPAFRLDHWRVTVTLVFTGDGWQVSALEAGDTTAFHYGLAVDLGSTTVVMNLMDLNTGRIIREEGCFNGQISYGEDILTRIFHTQAGEAQKKELQEATVSTFTGLMDRLTAHTGIDVSKSSVMVIGGNTTMIHFLLGIDAFPVFMSPFAPVFNDGGFIPGRELSMPFEGLVYCIPSAANYLGGDILSGLLAVDMMKNEEISLYIDIGTNGEMVIGSSEFLVAGAGAAGPALEGGISRYGMRADAGAVDSVSVKDGVFTVTTIGGEPIRGICGSGIVDLLAQLLLNGWMDLRGTLQPEQSERIVMKDGEPAVVYGWGACPGDGRSETADGEDRYFTQSDILSFMDTKAAASTMVSCLLSETGFSPDDMDHIYMAGSFGKYLDLESAITIGLYPDVPRERFSCVGNGSLKGACALLADRRLFEKLARFIPNMHYLQFATVEDFVTQMQASKFFPHTNLDAYPTVKAKLLEAGVLK</sequence>
<feature type="domain" description="RACo linker region" evidence="2">
    <location>
        <begin position="25"/>
        <end position="102"/>
    </location>
</feature>
<evidence type="ECO:0000313" key="5">
    <source>
        <dbReference type="Proteomes" id="UP001300383"/>
    </source>
</evidence>
<dbReference type="PANTHER" id="PTHR42895">
    <property type="entry name" value="IRON-SULFUR CLUSTER-BINDING PROTEIN-RELATED"/>
    <property type="match status" value="1"/>
</dbReference>
<dbReference type="RefSeq" id="WP_283231327.1">
    <property type="nucleotide sequence ID" value="NZ_JASGBQ010000020.1"/>
</dbReference>
<accession>A0AAP4EYG0</accession>
<evidence type="ECO:0000259" key="1">
    <source>
        <dbReference type="Pfam" id="PF14574"/>
    </source>
</evidence>
<evidence type="ECO:0000313" key="4">
    <source>
        <dbReference type="EMBL" id="MDI9242892.1"/>
    </source>
</evidence>
<comment type="caution">
    <text evidence="4">The sequence shown here is derived from an EMBL/GenBank/DDBJ whole genome shotgun (WGS) entry which is preliminary data.</text>
</comment>